<accession>A0A1G2P4Y8</accession>
<gene>
    <name evidence="2" type="ORF">A3G03_01265</name>
</gene>
<feature type="compositionally biased region" description="Low complexity" evidence="1">
    <location>
        <begin position="598"/>
        <end position="616"/>
    </location>
</feature>
<dbReference type="STRING" id="1802333.A3G03_01265"/>
<reference evidence="2 3" key="1">
    <citation type="journal article" date="2016" name="Nat. Commun.">
        <title>Thousands of microbial genomes shed light on interconnected biogeochemical processes in an aquifer system.</title>
        <authorList>
            <person name="Anantharaman K."/>
            <person name="Brown C.T."/>
            <person name="Hug L.A."/>
            <person name="Sharon I."/>
            <person name="Castelle C.J."/>
            <person name="Probst A.J."/>
            <person name="Thomas B.C."/>
            <person name="Singh A."/>
            <person name="Wilkins M.J."/>
            <person name="Karaoz U."/>
            <person name="Brodie E.L."/>
            <person name="Williams K.H."/>
            <person name="Hubbard S.S."/>
            <person name="Banfield J.F."/>
        </authorList>
    </citation>
    <scope>NUCLEOTIDE SEQUENCE [LARGE SCALE GENOMIC DNA]</scope>
</reference>
<feature type="region of interest" description="Disordered" evidence="1">
    <location>
        <begin position="580"/>
        <end position="666"/>
    </location>
</feature>
<organism evidence="2 3">
    <name type="scientific">Candidatus Taylorbacteria bacterium RIFCSPLOWO2_12_FULL_44_15c</name>
    <dbReference type="NCBI Taxonomy" id="1802333"/>
    <lineage>
        <taxon>Bacteria</taxon>
        <taxon>Candidatus Tayloriibacteriota</taxon>
    </lineage>
</organism>
<dbReference type="AlphaFoldDB" id="A0A1G2P4Y8"/>
<dbReference type="EMBL" id="MHSL01000024">
    <property type="protein sequence ID" value="OHA43427.1"/>
    <property type="molecule type" value="Genomic_DNA"/>
</dbReference>
<proteinExistence type="predicted"/>
<evidence type="ECO:0000256" key="1">
    <source>
        <dbReference type="SAM" id="MobiDB-lite"/>
    </source>
</evidence>
<protein>
    <submittedName>
        <fullName evidence="2">Uncharacterized protein</fullName>
    </submittedName>
</protein>
<sequence length="666" mass="68819">MLNRGLLTTGDWGIFNSKQDALGYTSVPNTTTINGFALTGNISFSTADILDSLNKRYVTDAQLIVLGNSSGTNTGDQTTISGNAGTASAFQTARTINGVSFDGTANITVTASAGTLTGTSLASGVVDSSLTSVGTLGSLALGGGITGTGNIGLQIAGTETTGNVQIGAGGSGSATPDLLVMDIKSSSGDPTGTNGAIYYNSNTSKFRCFENGAWSNCITPPGGDIQHVASYDTTEALTNIGSSQVTVTSVSVTPSTATGDVYVRGKAEILSSNNTDQSFVFSIEDDATCTGSTLATNIITITSNSGTVIGDFEIAAIEVDAGASSQSYSLCASTATGDTDIRLYEMFATVIDTGADLAEIYTTNDESVEAGDVVSLDQSLKTGIRKSINTYDQHVLGIVATRPGILIGGVEKEGVKALPVALSGRVPVKVVTENGAIVPGDYLSPSSIPGVAMRAMDGGIVVGQALSSYDGEGVDMVLVFVKHFVFNENNTSLEDITAIQTEVGRNPILIIADKISTGIKFLTDLVVARITAIRGYFEEIFTKKFHTEELCIKKSDGSEVCVNGDQVDILLQKNGVTPAINTPIHTSPEPEQLPTPTTPNETSTTTSEIITSPTNEPTLAETPTDIPPILPEAISPIVDEPTPASIEAVNTTESQPEAVLPPTETP</sequence>
<dbReference type="Proteomes" id="UP000176355">
    <property type="component" value="Unassembled WGS sequence"/>
</dbReference>
<evidence type="ECO:0000313" key="3">
    <source>
        <dbReference type="Proteomes" id="UP000176355"/>
    </source>
</evidence>
<name>A0A1G2P4Y8_9BACT</name>
<comment type="caution">
    <text evidence="2">The sequence shown here is derived from an EMBL/GenBank/DDBJ whole genome shotgun (WGS) entry which is preliminary data.</text>
</comment>
<evidence type="ECO:0000313" key="2">
    <source>
        <dbReference type="EMBL" id="OHA43427.1"/>
    </source>
</evidence>